<organism evidence="2 3">
    <name type="scientific">Actinomadura bangladeshensis</name>
    <dbReference type="NCBI Taxonomy" id="453573"/>
    <lineage>
        <taxon>Bacteria</taxon>
        <taxon>Bacillati</taxon>
        <taxon>Actinomycetota</taxon>
        <taxon>Actinomycetes</taxon>
        <taxon>Streptosporangiales</taxon>
        <taxon>Thermomonosporaceae</taxon>
        <taxon>Actinomadura</taxon>
    </lineage>
</organism>
<protein>
    <submittedName>
        <fullName evidence="2">Uncharacterized protein</fullName>
    </submittedName>
</protein>
<evidence type="ECO:0000256" key="1">
    <source>
        <dbReference type="SAM" id="MobiDB-lite"/>
    </source>
</evidence>
<sequence>MTVYGVLEKQTGVYMNNGARSSPADGAAGAVTLASARGGERDRPAASGRGEQVLW</sequence>
<evidence type="ECO:0000313" key="2">
    <source>
        <dbReference type="EMBL" id="NEA26314.1"/>
    </source>
</evidence>
<accession>A0A6L9QQT0</accession>
<name>A0A6L9QQT0_9ACTN</name>
<evidence type="ECO:0000313" key="3">
    <source>
        <dbReference type="Proteomes" id="UP000475532"/>
    </source>
</evidence>
<gene>
    <name evidence="2" type="ORF">G3I70_28030</name>
</gene>
<feature type="region of interest" description="Disordered" evidence="1">
    <location>
        <begin position="35"/>
        <end position="55"/>
    </location>
</feature>
<dbReference type="Proteomes" id="UP000475532">
    <property type="component" value="Unassembled WGS sequence"/>
</dbReference>
<comment type="caution">
    <text evidence="2">The sequence shown here is derived from an EMBL/GenBank/DDBJ whole genome shotgun (WGS) entry which is preliminary data.</text>
</comment>
<proteinExistence type="predicted"/>
<reference evidence="2 3" key="1">
    <citation type="submission" date="2020-01" db="EMBL/GenBank/DDBJ databases">
        <title>Insect and environment-associated Actinomycetes.</title>
        <authorList>
            <person name="Currrie C."/>
            <person name="Chevrette M."/>
            <person name="Carlson C."/>
            <person name="Stubbendieck R."/>
            <person name="Wendt-Pienkowski E."/>
        </authorList>
    </citation>
    <scope>NUCLEOTIDE SEQUENCE [LARGE SCALE GENOMIC DNA]</scope>
    <source>
        <strain evidence="2 3">SID10258</strain>
    </source>
</reference>
<dbReference type="EMBL" id="JAAGLI010000746">
    <property type="protein sequence ID" value="NEA26314.1"/>
    <property type="molecule type" value="Genomic_DNA"/>
</dbReference>
<dbReference type="AlphaFoldDB" id="A0A6L9QQT0"/>
<feature type="non-terminal residue" evidence="2">
    <location>
        <position position="55"/>
    </location>
</feature>